<dbReference type="InterPro" id="IPR055370">
    <property type="entry name" value="Lsr2_DNA-bd"/>
</dbReference>
<accession>A0A1X1YAU3</accession>
<comment type="caution">
    <text evidence="5">The sequence shown here is derived from an EMBL/GenBank/DDBJ whole genome shotgun (WGS) entry which is preliminary data.</text>
</comment>
<dbReference type="OrthoDB" id="4113332at2"/>
<keyword evidence="1" id="KW-0238">DNA-binding</keyword>
<keyword evidence="6" id="KW-1185">Reference proteome</keyword>
<evidence type="ECO:0000259" key="3">
    <source>
        <dbReference type="Pfam" id="PF11774"/>
    </source>
</evidence>
<proteinExistence type="predicted"/>
<evidence type="ECO:0008006" key="7">
    <source>
        <dbReference type="Google" id="ProtNLM"/>
    </source>
</evidence>
<dbReference type="Gene3D" id="3.30.60.230">
    <property type="entry name" value="Lsr2, dimerization domain"/>
    <property type="match status" value="1"/>
</dbReference>
<evidence type="ECO:0000256" key="2">
    <source>
        <dbReference type="SAM" id="MobiDB-lite"/>
    </source>
</evidence>
<dbReference type="RefSeq" id="WP_045385688.1">
    <property type="nucleotide sequence ID" value="NZ_BBKA01000209.1"/>
</dbReference>
<dbReference type="InterPro" id="IPR042261">
    <property type="entry name" value="Lsr2-like_dimerization"/>
</dbReference>
<dbReference type="EMBL" id="LQPE01000035">
    <property type="protein sequence ID" value="ORW08185.1"/>
    <property type="molecule type" value="Genomic_DNA"/>
</dbReference>
<protein>
    <recommendedName>
        <fullName evidence="7">Nucleoid-associated protein Lsr2</fullName>
    </recommendedName>
</protein>
<dbReference type="Pfam" id="PF11774">
    <property type="entry name" value="Lsr2"/>
    <property type="match status" value="1"/>
</dbReference>
<organism evidence="5 6">
    <name type="scientific">Mycobacterium kyorinense</name>
    <dbReference type="NCBI Taxonomy" id="487514"/>
    <lineage>
        <taxon>Bacteria</taxon>
        <taxon>Bacillati</taxon>
        <taxon>Actinomycetota</taxon>
        <taxon>Actinomycetes</taxon>
        <taxon>Mycobacteriales</taxon>
        <taxon>Mycobacteriaceae</taxon>
        <taxon>Mycobacterium</taxon>
    </lineage>
</organism>
<feature type="domain" description="Lsr2 DNA-binding" evidence="4">
    <location>
        <begin position="74"/>
        <end position="107"/>
    </location>
</feature>
<name>A0A1X1YAU3_9MYCO</name>
<dbReference type="InterPro" id="IPR024412">
    <property type="entry name" value="Lsr2_dim_dom"/>
</dbReference>
<feature type="region of interest" description="Disordered" evidence="2">
    <location>
        <begin position="52"/>
        <end position="75"/>
    </location>
</feature>
<dbReference type="Gene3D" id="4.10.320.10">
    <property type="entry name" value="E3-binding domain"/>
    <property type="match status" value="1"/>
</dbReference>
<dbReference type="Proteomes" id="UP000193487">
    <property type="component" value="Unassembled WGS sequence"/>
</dbReference>
<dbReference type="Pfam" id="PF23359">
    <property type="entry name" value="Lsr2_DNA-bd"/>
    <property type="match status" value="1"/>
</dbReference>
<dbReference type="InterPro" id="IPR036625">
    <property type="entry name" value="E3-bd_dom_sf"/>
</dbReference>
<reference evidence="5 6" key="1">
    <citation type="submission" date="2016-01" db="EMBL/GenBank/DDBJ databases">
        <title>The new phylogeny of the genus Mycobacterium.</title>
        <authorList>
            <person name="Tarcisio F."/>
            <person name="Conor M."/>
            <person name="Antonella G."/>
            <person name="Elisabetta G."/>
            <person name="Giulia F.S."/>
            <person name="Sara T."/>
            <person name="Anna F."/>
            <person name="Clotilde B."/>
            <person name="Roberto B."/>
            <person name="Veronica D.S."/>
            <person name="Fabio R."/>
            <person name="Monica P."/>
            <person name="Olivier J."/>
            <person name="Enrico T."/>
            <person name="Nicola S."/>
        </authorList>
    </citation>
    <scope>NUCLEOTIDE SEQUENCE [LARGE SCALE GENOMIC DNA]</scope>
    <source>
        <strain evidence="5 6">DSM 45166</strain>
    </source>
</reference>
<evidence type="ECO:0000256" key="1">
    <source>
        <dbReference type="ARBA" id="ARBA00023125"/>
    </source>
</evidence>
<gene>
    <name evidence="5" type="ORF">AWC14_01380</name>
</gene>
<evidence type="ECO:0000259" key="4">
    <source>
        <dbReference type="Pfam" id="PF23359"/>
    </source>
</evidence>
<evidence type="ECO:0000313" key="6">
    <source>
        <dbReference type="Proteomes" id="UP000193487"/>
    </source>
</evidence>
<sequence length="120" mass="12962">MAKRVVVELVDDINGQSGATTTRFNLDGADYEIDLVDDRPLRELLAPYIAAARPTNSNGKPGPATGRRNGAPRRRHDLHLIRRWAAANGIPLPARGRIPAATINAYDDHIRSRTTGDGGG</sequence>
<evidence type="ECO:0000313" key="5">
    <source>
        <dbReference type="EMBL" id="ORW08185.1"/>
    </source>
</evidence>
<feature type="domain" description="Lsr2 dimerization" evidence="3">
    <location>
        <begin position="1"/>
        <end position="54"/>
    </location>
</feature>
<dbReference type="GO" id="GO:0003677">
    <property type="term" value="F:DNA binding"/>
    <property type="evidence" value="ECO:0007669"/>
    <property type="project" value="UniProtKB-KW"/>
</dbReference>
<dbReference type="AlphaFoldDB" id="A0A1X1YAU3"/>
<dbReference type="GO" id="GO:0016746">
    <property type="term" value="F:acyltransferase activity"/>
    <property type="evidence" value="ECO:0007669"/>
    <property type="project" value="InterPro"/>
</dbReference>